<name>A0A859FHU2_9BACI</name>
<reference evidence="2" key="1">
    <citation type="submission" date="2019-07" db="EMBL/GenBank/DDBJ databases">
        <title>Bacillus alkalisoli sp. nov. isolated from saline soil.</title>
        <authorList>
            <person name="Sun J.-Q."/>
            <person name="Xu L."/>
        </authorList>
    </citation>
    <scope>NUCLEOTIDE SEQUENCE [LARGE SCALE GENOMIC DNA]</scope>
    <source>
        <strain evidence="2">M4U3P1</strain>
    </source>
</reference>
<dbReference type="RefSeq" id="WP_176010666.1">
    <property type="nucleotide sequence ID" value="NZ_CP041372.2"/>
</dbReference>
<sequence>MKLKEMLGNKIIGMYTSYLNTYREKSGIYRLGTGDIEVHLLDTDTRDEHFVLLQQEQDSKGDDYFLVSYASTPFTSNFTTNKDLKPNEFTYHIRDECFSLFDDVKELALYRYETTPPDKCNTIILKTKRHAMKITAMVGLNYVEIGWKDHLLEISVAHEEC</sequence>
<accession>A0A859FHU2</accession>
<gene>
    <name evidence="1" type="ORF">FLK61_39475</name>
</gene>
<keyword evidence="2" id="KW-1185">Reference proteome</keyword>
<proteinExistence type="predicted"/>
<dbReference type="Proteomes" id="UP000318138">
    <property type="component" value="Chromosome"/>
</dbReference>
<evidence type="ECO:0000313" key="1">
    <source>
        <dbReference type="EMBL" id="QKS72697.1"/>
    </source>
</evidence>
<evidence type="ECO:0000313" key="2">
    <source>
        <dbReference type="Proteomes" id="UP000318138"/>
    </source>
</evidence>
<dbReference type="EMBL" id="CP041372">
    <property type="protein sequence ID" value="QKS72697.1"/>
    <property type="molecule type" value="Genomic_DNA"/>
</dbReference>
<protein>
    <submittedName>
        <fullName evidence="1">Uncharacterized protein</fullName>
    </submittedName>
</protein>
<dbReference type="KEGG" id="psua:FLK61_39475"/>
<dbReference type="AlphaFoldDB" id="A0A859FHU2"/>
<organism evidence="1 2">
    <name type="scientific">Paenalkalicoccus suaedae</name>
    <dbReference type="NCBI Taxonomy" id="2592382"/>
    <lineage>
        <taxon>Bacteria</taxon>
        <taxon>Bacillati</taxon>
        <taxon>Bacillota</taxon>
        <taxon>Bacilli</taxon>
        <taxon>Bacillales</taxon>
        <taxon>Bacillaceae</taxon>
        <taxon>Paenalkalicoccus</taxon>
    </lineage>
</organism>